<feature type="compositionally biased region" description="Basic and acidic residues" evidence="4">
    <location>
        <begin position="58"/>
        <end position="82"/>
    </location>
</feature>
<dbReference type="Gene3D" id="3.30.70.330">
    <property type="match status" value="1"/>
</dbReference>
<feature type="region of interest" description="Disordered" evidence="4">
    <location>
        <begin position="1"/>
        <end position="82"/>
    </location>
</feature>
<keyword evidence="6" id="KW-1185">Reference proteome</keyword>
<evidence type="ECO:0000256" key="1">
    <source>
        <dbReference type="ARBA" id="ARBA00022737"/>
    </source>
</evidence>
<gene>
    <name evidence="7" type="primary">LOC111022301</name>
</gene>
<reference evidence="7" key="1">
    <citation type="submission" date="2025-08" db="UniProtKB">
        <authorList>
            <consortium name="RefSeq"/>
        </authorList>
    </citation>
    <scope>IDENTIFICATION</scope>
    <source>
        <strain evidence="7">OHB3-1</strain>
    </source>
</reference>
<accession>A0A6J1DPF5</accession>
<dbReference type="GO" id="GO:0003723">
    <property type="term" value="F:RNA binding"/>
    <property type="evidence" value="ECO:0007669"/>
    <property type="project" value="UniProtKB-UniRule"/>
</dbReference>
<evidence type="ECO:0000313" key="6">
    <source>
        <dbReference type="Proteomes" id="UP000504603"/>
    </source>
</evidence>
<evidence type="ECO:0000256" key="3">
    <source>
        <dbReference type="PROSITE-ProRule" id="PRU00176"/>
    </source>
</evidence>
<dbReference type="RefSeq" id="XP_022155159.1">
    <property type="nucleotide sequence ID" value="XM_022299467.1"/>
</dbReference>
<dbReference type="OrthoDB" id="360390at2759"/>
<feature type="region of interest" description="Disordered" evidence="4">
    <location>
        <begin position="164"/>
        <end position="256"/>
    </location>
</feature>
<name>A0A6J1DPF5_MOMCH</name>
<dbReference type="PANTHER" id="PTHR23236">
    <property type="entry name" value="EUKARYOTIC TRANSLATION INITIATION FACTOR 4B/4H"/>
    <property type="match status" value="1"/>
</dbReference>
<dbReference type="AlphaFoldDB" id="A0A6J1DPF5"/>
<feature type="compositionally biased region" description="Basic and acidic residues" evidence="4">
    <location>
        <begin position="231"/>
        <end position="256"/>
    </location>
</feature>
<dbReference type="GeneID" id="111022301"/>
<dbReference type="KEGG" id="mcha:111022301"/>
<evidence type="ECO:0000313" key="7">
    <source>
        <dbReference type="RefSeq" id="XP_022155159.1"/>
    </source>
</evidence>
<evidence type="ECO:0000256" key="2">
    <source>
        <dbReference type="ARBA" id="ARBA00022884"/>
    </source>
</evidence>
<keyword evidence="1" id="KW-0677">Repeat</keyword>
<dbReference type="SUPFAM" id="SSF54928">
    <property type="entry name" value="RNA-binding domain, RBD"/>
    <property type="match status" value="1"/>
</dbReference>
<feature type="compositionally biased region" description="Basic and acidic residues" evidence="4">
    <location>
        <begin position="181"/>
        <end position="213"/>
    </location>
</feature>
<evidence type="ECO:0000259" key="5">
    <source>
        <dbReference type="PROSITE" id="PS50102"/>
    </source>
</evidence>
<feature type="compositionally biased region" description="Basic and acidic residues" evidence="4">
    <location>
        <begin position="165"/>
        <end position="175"/>
    </location>
</feature>
<feature type="compositionally biased region" description="Basic and acidic residues" evidence="4">
    <location>
        <begin position="35"/>
        <end position="46"/>
    </location>
</feature>
<dbReference type="Pfam" id="PF00076">
    <property type="entry name" value="RRM_1"/>
    <property type="match status" value="1"/>
</dbReference>
<dbReference type="InterPro" id="IPR000504">
    <property type="entry name" value="RRM_dom"/>
</dbReference>
<dbReference type="PROSITE" id="PS50102">
    <property type="entry name" value="RRM"/>
    <property type="match status" value="1"/>
</dbReference>
<evidence type="ECO:0000256" key="4">
    <source>
        <dbReference type="SAM" id="MobiDB-lite"/>
    </source>
</evidence>
<dbReference type="InterPro" id="IPR035979">
    <property type="entry name" value="RBD_domain_sf"/>
</dbReference>
<dbReference type="InterPro" id="IPR012677">
    <property type="entry name" value="Nucleotide-bd_a/b_plait_sf"/>
</dbReference>
<proteinExistence type="predicted"/>
<protein>
    <submittedName>
        <fullName evidence="7">Embryonic polyadenylate-binding protein 2-B-like</fullName>
    </submittedName>
</protein>
<organism evidence="6 7">
    <name type="scientific">Momordica charantia</name>
    <name type="common">Bitter gourd</name>
    <name type="synonym">Balsam pear</name>
    <dbReference type="NCBI Taxonomy" id="3673"/>
    <lineage>
        <taxon>Eukaryota</taxon>
        <taxon>Viridiplantae</taxon>
        <taxon>Streptophyta</taxon>
        <taxon>Embryophyta</taxon>
        <taxon>Tracheophyta</taxon>
        <taxon>Spermatophyta</taxon>
        <taxon>Magnoliopsida</taxon>
        <taxon>eudicotyledons</taxon>
        <taxon>Gunneridae</taxon>
        <taxon>Pentapetalae</taxon>
        <taxon>rosids</taxon>
        <taxon>fabids</taxon>
        <taxon>Cucurbitales</taxon>
        <taxon>Cucurbitaceae</taxon>
        <taxon>Momordiceae</taxon>
        <taxon>Momordica</taxon>
    </lineage>
</organism>
<dbReference type="PANTHER" id="PTHR23236:SF119">
    <property type="entry name" value="NUCLEAR RNA-BINDING PROTEIN SART-3"/>
    <property type="match status" value="1"/>
</dbReference>
<sequence length="256" mass="28234">MDESENLVKQSDHGKRKLGGEASNVESPAKRRKDVVHETKKVDGKGKGQSQNLDDQTGDSKARVKKSNDASDQQMKDSVQEKGKVYSDQCTAFISNLNLKATYEHLRDFFEDVGGVVAVRILHDKFTGKSRGLAYVDFSDDAHLDAAVAKNKQLLLGKRISIARSDPKKGGHATDRAGGGKRPESRGFGKEPRKAKEQPAERKHGGDGVELKGKNTFAVPRNVRALGWTADKPKNGEQDDETPKTNDEFRKLYFKG</sequence>
<feature type="domain" description="RRM" evidence="5">
    <location>
        <begin position="90"/>
        <end position="167"/>
    </location>
</feature>
<keyword evidence="2 3" id="KW-0694">RNA-binding</keyword>
<dbReference type="SMART" id="SM00360">
    <property type="entry name" value="RRM"/>
    <property type="match status" value="1"/>
</dbReference>
<dbReference type="Proteomes" id="UP000504603">
    <property type="component" value="Unplaced"/>
</dbReference>